<evidence type="ECO:0000256" key="7">
    <source>
        <dbReference type="SAM" id="SignalP"/>
    </source>
</evidence>
<dbReference type="Proteomes" id="UP000008311">
    <property type="component" value="Unassembled WGS sequence"/>
</dbReference>
<dbReference type="AlphaFoldDB" id="B9RSU2"/>
<feature type="domain" description="Trichome birefringence-like N-terminal" evidence="9">
    <location>
        <begin position="33"/>
        <end position="84"/>
    </location>
</feature>
<protein>
    <submittedName>
        <fullName evidence="10">Uncharacterized protein</fullName>
    </submittedName>
</protein>
<keyword evidence="4" id="KW-0735">Signal-anchor</keyword>
<organism evidence="10 11">
    <name type="scientific">Ricinus communis</name>
    <name type="common">Castor bean</name>
    <dbReference type="NCBI Taxonomy" id="3988"/>
    <lineage>
        <taxon>Eukaryota</taxon>
        <taxon>Viridiplantae</taxon>
        <taxon>Streptophyta</taxon>
        <taxon>Embryophyta</taxon>
        <taxon>Tracheophyta</taxon>
        <taxon>Spermatophyta</taxon>
        <taxon>Magnoliopsida</taxon>
        <taxon>eudicotyledons</taxon>
        <taxon>Gunneridae</taxon>
        <taxon>Pentapetalae</taxon>
        <taxon>rosids</taxon>
        <taxon>fabids</taxon>
        <taxon>Malpighiales</taxon>
        <taxon>Euphorbiaceae</taxon>
        <taxon>Acalyphoideae</taxon>
        <taxon>Acalypheae</taxon>
        <taxon>Ricinus</taxon>
    </lineage>
</organism>
<dbReference type="GO" id="GO:0016413">
    <property type="term" value="F:O-acetyltransferase activity"/>
    <property type="evidence" value="ECO:0000318"/>
    <property type="project" value="GO_Central"/>
</dbReference>
<dbReference type="Pfam" id="PF13839">
    <property type="entry name" value="PC-Esterase"/>
    <property type="match status" value="1"/>
</dbReference>
<comment type="subcellular location">
    <subcellularLocation>
        <location evidence="1">Membrane</location>
        <topology evidence="1">Single-pass membrane protein</topology>
    </subcellularLocation>
</comment>
<dbReference type="Pfam" id="PF14416">
    <property type="entry name" value="PMR5N"/>
    <property type="match status" value="1"/>
</dbReference>
<evidence type="ECO:0000256" key="3">
    <source>
        <dbReference type="ARBA" id="ARBA00022692"/>
    </source>
</evidence>
<dbReference type="STRING" id="3988.B9RSU2"/>
<evidence type="ECO:0000256" key="5">
    <source>
        <dbReference type="ARBA" id="ARBA00022989"/>
    </source>
</evidence>
<gene>
    <name evidence="10" type="ORF">RCOM_0678550</name>
</gene>
<evidence type="ECO:0000313" key="10">
    <source>
        <dbReference type="EMBL" id="EEF45425.1"/>
    </source>
</evidence>
<evidence type="ECO:0000256" key="6">
    <source>
        <dbReference type="ARBA" id="ARBA00023136"/>
    </source>
</evidence>
<dbReference type="GO" id="GO:0005794">
    <property type="term" value="C:Golgi apparatus"/>
    <property type="evidence" value="ECO:0000318"/>
    <property type="project" value="GO_Central"/>
</dbReference>
<accession>B9RSU2</accession>
<sequence length="360" mass="41354">MGAIGLAALSVLVSLIHQVHGMQSVVNNYHKNGCDLYQGQWVYDASYPLYNASDCPFILQEFNCQKNGRPDKHYLSYRWKPTSCRLPRFNGKSFLLKMKGKNIMFVGDSLSLNQWQSLNCMLHTALPEAKYTLDRVGGLSTFRFTEYNVSLMLSRNALLVDTVEEKIGRVLKLDSISNGELWKRVDTLIFNSWHWWLHTGRKQPWDFIQEGEKIYKDIDRLVAYEKALRTWARWIQHNIDPTKTQVFFQGISPDHENSTDWGNPSRKNCRGETEPLLQPNYPGGKHPAEAIVERVLRTISKPVYLLNITTLSQLRKDGHPSAYGYGDRQATDCSHWCLAGVPDAWNELLYAALIFLKIAI</sequence>
<evidence type="ECO:0000259" key="8">
    <source>
        <dbReference type="Pfam" id="PF13839"/>
    </source>
</evidence>
<feature type="domain" description="Trichome birefringence-like C-terminal" evidence="8">
    <location>
        <begin position="86"/>
        <end position="351"/>
    </location>
</feature>
<name>B9RSU2_RICCO</name>
<dbReference type="PANTHER" id="PTHR32285:SF350">
    <property type="entry name" value="PROTEIN TRICHOME BIREFRINGENCE-LIKE 43"/>
    <property type="match status" value="1"/>
</dbReference>
<proteinExistence type="inferred from homology"/>
<comment type="similarity">
    <text evidence="2">Belongs to the PC-esterase family. TBL subfamily.</text>
</comment>
<evidence type="ECO:0000256" key="4">
    <source>
        <dbReference type="ARBA" id="ARBA00022968"/>
    </source>
</evidence>
<dbReference type="EMBL" id="EQ973812">
    <property type="protein sequence ID" value="EEF45425.1"/>
    <property type="molecule type" value="Genomic_DNA"/>
</dbReference>
<evidence type="ECO:0000256" key="2">
    <source>
        <dbReference type="ARBA" id="ARBA00007727"/>
    </source>
</evidence>
<evidence type="ECO:0000313" key="11">
    <source>
        <dbReference type="Proteomes" id="UP000008311"/>
    </source>
</evidence>
<dbReference type="InterPro" id="IPR029962">
    <property type="entry name" value="TBL"/>
</dbReference>
<dbReference type="FunCoup" id="B9RSU2">
    <property type="interactions" value="61"/>
</dbReference>
<keyword evidence="5" id="KW-1133">Transmembrane helix</keyword>
<dbReference type="eggNOG" id="ENOG502QVJM">
    <property type="taxonomic scope" value="Eukaryota"/>
</dbReference>
<keyword evidence="3" id="KW-0812">Transmembrane</keyword>
<evidence type="ECO:0000259" key="9">
    <source>
        <dbReference type="Pfam" id="PF14416"/>
    </source>
</evidence>
<reference evidence="11" key="1">
    <citation type="journal article" date="2010" name="Nat. Biotechnol.">
        <title>Draft genome sequence of the oilseed species Ricinus communis.</title>
        <authorList>
            <person name="Chan A.P."/>
            <person name="Crabtree J."/>
            <person name="Zhao Q."/>
            <person name="Lorenzi H."/>
            <person name="Orvis J."/>
            <person name="Puiu D."/>
            <person name="Melake-Berhan A."/>
            <person name="Jones K.M."/>
            <person name="Redman J."/>
            <person name="Chen G."/>
            <person name="Cahoon E.B."/>
            <person name="Gedil M."/>
            <person name="Stanke M."/>
            <person name="Haas B.J."/>
            <person name="Wortman J.R."/>
            <person name="Fraser-Liggett C.M."/>
            <person name="Ravel J."/>
            <person name="Rabinowicz P.D."/>
        </authorList>
    </citation>
    <scope>NUCLEOTIDE SEQUENCE [LARGE SCALE GENOMIC DNA]</scope>
    <source>
        <strain evidence="11">cv. Hale</strain>
    </source>
</reference>
<dbReference type="InterPro" id="IPR026057">
    <property type="entry name" value="TBL_C"/>
</dbReference>
<feature type="signal peptide" evidence="7">
    <location>
        <begin position="1"/>
        <end position="21"/>
    </location>
</feature>
<dbReference type="InterPro" id="IPR025846">
    <property type="entry name" value="TBL_N"/>
</dbReference>
<dbReference type="GO" id="GO:0016020">
    <property type="term" value="C:membrane"/>
    <property type="evidence" value="ECO:0007669"/>
    <property type="project" value="UniProtKB-SubCell"/>
</dbReference>
<keyword evidence="11" id="KW-1185">Reference proteome</keyword>
<keyword evidence="7" id="KW-0732">Signal</keyword>
<dbReference type="InParanoid" id="B9RSU2"/>
<keyword evidence="6" id="KW-0472">Membrane</keyword>
<evidence type="ECO:0000256" key="1">
    <source>
        <dbReference type="ARBA" id="ARBA00004167"/>
    </source>
</evidence>
<feature type="chain" id="PRO_5002888566" evidence="7">
    <location>
        <begin position="22"/>
        <end position="360"/>
    </location>
</feature>
<dbReference type="PANTHER" id="PTHR32285">
    <property type="entry name" value="PROTEIN TRICHOME BIREFRINGENCE-LIKE 9-RELATED"/>
    <property type="match status" value="1"/>
</dbReference>